<reference evidence="2 3" key="1">
    <citation type="journal article" date="2013" name="Curr. Biol.">
        <title>The Genome of the Foraminiferan Reticulomyxa filosa.</title>
        <authorList>
            <person name="Glockner G."/>
            <person name="Hulsmann N."/>
            <person name="Schleicher M."/>
            <person name="Noegel A.A."/>
            <person name="Eichinger L."/>
            <person name="Gallinger C."/>
            <person name="Pawlowski J."/>
            <person name="Sierra R."/>
            <person name="Euteneuer U."/>
            <person name="Pillet L."/>
            <person name="Moustafa A."/>
            <person name="Platzer M."/>
            <person name="Groth M."/>
            <person name="Szafranski K."/>
            <person name="Schliwa M."/>
        </authorList>
    </citation>
    <scope>NUCLEOTIDE SEQUENCE [LARGE SCALE GENOMIC DNA]</scope>
</reference>
<dbReference type="EMBL" id="ASPP01025414">
    <property type="protein sequence ID" value="ETO08043.1"/>
    <property type="molecule type" value="Genomic_DNA"/>
</dbReference>
<keyword evidence="1" id="KW-1133">Transmembrane helix</keyword>
<comment type="caution">
    <text evidence="2">The sequence shown here is derived from an EMBL/GenBank/DDBJ whole genome shotgun (WGS) entry which is preliminary data.</text>
</comment>
<proteinExistence type="predicted"/>
<dbReference type="Proteomes" id="UP000023152">
    <property type="component" value="Unassembled WGS sequence"/>
</dbReference>
<keyword evidence="1" id="KW-0472">Membrane</keyword>
<dbReference type="AlphaFoldDB" id="X6M1L2"/>
<evidence type="ECO:0000313" key="2">
    <source>
        <dbReference type="EMBL" id="ETO08043.1"/>
    </source>
</evidence>
<organism evidence="2 3">
    <name type="scientific">Reticulomyxa filosa</name>
    <dbReference type="NCBI Taxonomy" id="46433"/>
    <lineage>
        <taxon>Eukaryota</taxon>
        <taxon>Sar</taxon>
        <taxon>Rhizaria</taxon>
        <taxon>Retaria</taxon>
        <taxon>Foraminifera</taxon>
        <taxon>Monothalamids</taxon>
        <taxon>Reticulomyxidae</taxon>
        <taxon>Reticulomyxa</taxon>
    </lineage>
</organism>
<protein>
    <recommendedName>
        <fullName evidence="4">Transmembrane protein</fullName>
    </recommendedName>
</protein>
<name>X6M1L2_RETFI</name>
<gene>
    <name evidence="2" type="ORF">RFI_29347</name>
</gene>
<evidence type="ECO:0000313" key="3">
    <source>
        <dbReference type="Proteomes" id="UP000023152"/>
    </source>
</evidence>
<keyword evidence="1" id="KW-0812">Transmembrane</keyword>
<evidence type="ECO:0000256" key="1">
    <source>
        <dbReference type="SAM" id="Phobius"/>
    </source>
</evidence>
<keyword evidence="3" id="KW-1185">Reference proteome</keyword>
<feature type="transmembrane region" description="Helical" evidence="1">
    <location>
        <begin position="132"/>
        <end position="150"/>
    </location>
</feature>
<evidence type="ECO:0008006" key="4">
    <source>
        <dbReference type="Google" id="ProtNLM"/>
    </source>
</evidence>
<sequence>MLFPFSFRFGISILQLPQLKKKKGTQYSNENKQKMEKINKTYQKLTHNQQQQVKKKILSFNLIFEIKKTSKSQKLYGEINQRCENKIGSSMWNGQGELQEQYQCSTESSKPCFRKNHVVAISAYLIEKLLTFVRHSFLLFILGVSFVILYI</sequence>
<accession>X6M1L2</accession>